<protein>
    <submittedName>
        <fullName evidence="1">Sn1-specific diacylglycerol lipase alpha</fullName>
    </submittedName>
</protein>
<dbReference type="KEGG" id="gab:108465736"/>
<dbReference type="AlphaFoldDB" id="A0A0B0MXL6"/>
<evidence type="ECO:0000313" key="1">
    <source>
        <dbReference type="EMBL" id="KHG05530.1"/>
    </source>
</evidence>
<dbReference type="Pfam" id="PF03893">
    <property type="entry name" value="Lipase3_N"/>
    <property type="match status" value="1"/>
</dbReference>
<comment type="caution">
    <text evidence="1">The sequence shown here is derived from an EMBL/GenBank/DDBJ whole genome shotgun (WGS) entry which is preliminary data.</text>
</comment>
<dbReference type="CDD" id="cd00519">
    <property type="entry name" value="Lipase_3"/>
    <property type="match status" value="1"/>
</dbReference>
<dbReference type="Proteomes" id="UP000032142">
    <property type="component" value="Unassembled WGS sequence"/>
</dbReference>
<dbReference type="OMA" id="IRNPVWE"/>
<evidence type="ECO:0000313" key="2">
    <source>
        <dbReference type="Proteomes" id="UP000032142"/>
    </source>
</evidence>
<dbReference type="InterPro" id="IPR029058">
    <property type="entry name" value="AB_hydrolase_fold"/>
</dbReference>
<dbReference type="GO" id="GO:0016787">
    <property type="term" value="F:hydrolase activity"/>
    <property type="evidence" value="ECO:0007669"/>
    <property type="project" value="UniProtKB-KW"/>
</dbReference>
<organism evidence="1 2">
    <name type="scientific">Gossypium arboreum</name>
    <name type="common">Tree cotton</name>
    <name type="synonym">Gossypium nanking</name>
    <dbReference type="NCBI Taxonomy" id="29729"/>
    <lineage>
        <taxon>Eukaryota</taxon>
        <taxon>Viridiplantae</taxon>
        <taxon>Streptophyta</taxon>
        <taxon>Embryophyta</taxon>
        <taxon>Tracheophyta</taxon>
        <taxon>Spermatophyta</taxon>
        <taxon>Magnoliopsida</taxon>
        <taxon>eudicotyledons</taxon>
        <taxon>Gunneridae</taxon>
        <taxon>Pentapetalae</taxon>
        <taxon>rosids</taxon>
        <taxon>malvids</taxon>
        <taxon>Malvales</taxon>
        <taxon>Malvaceae</taxon>
        <taxon>Malvoideae</taxon>
        <taxon>Gossypium</taxon>
    </lineage>
</organism>
<dbReference type="SUPFAM" id="SSF53474">
    <property type="entry name" value="alpha/beta-Hydrolases"/>
    <property type="match status" value="1"/>
</dbReference>
<dbReference type="InterPro" id="IPR005592">
    <property type="entry name" value="Mono/diacylglycerol_lipase_N"/>
</dbReference>
<dbReference type="OrthoDB" id="438440at2759"/>
<name>A0A0B0MXL6_GOSAR</name>
<dbReference type="PANTHER" id="PTHR46398">
    <property type="entry name" value="ALPHA/BETA-HYDROLASES SUPERFAMILY PROTEIN"/>
    <property type="match status" value="1"/>
</dbReference>
<gene>
    <name evidence="1" type="ORF">F383_31641</name>
</gene>
<proteinExistence type="predicted"/>
<dbReference type="EMBL" id="JRRC01432328">
    <property type="protein sequence ID" value="KHG05530.1"/>
    <property type="molecule type" value="Genomic_DNA"/>
</dbReference>
<dbReference type="PANTHER" id="PTHR46398:SF4">
    <property type="entry name" value="ALPHA_BETA-HYDROLASES SUPERFAMILY PROTEIN"/>
    <property type="match status" value="1"/>
</dbReference>
<dbReference type="InterPro" id="IPR002921">
    <property type="entry name" value="Fungal_lipase-type"/>
</dbReference>
<dbReference type="Gene3D" id="3.40.50.1820">
    <property type="entry name" value="alpha/beta hydrolase"/>
    <property type="match status" value="1"/>
</dbReference>
<dbReference type="GO" id="GO:0016042">
    <property type="term" value="P:lipid catabolic process"/>
    <property type="evidence" value="ECO:0007669"/>
    <property type="project" value="InterPro"/>
</dbReference>
<keyword evidence="2" id="KW-1185">Reference proteome</keyword>
<sequence>MSIICGVPLLECVYCLACARWAWKRCLHTAGHDSETWGLATAEEFEPVPRLCRYILAVYEEDLRHPLFEPPGGYGINPDWLILRKTYENTQGHAPPYILFLDHDHADIVLAIRGLNLAKESDYQVLLDNKLGKKKFDGGYVHNGLLKAAGWVLEAECDILKELVEKHPNYTLTFAGHSLGSGVAAMLALVVVQHHDKLGNIDRRRIRCYAIAPARCMSLNLAVRYADVINSVVLQDDFLPRTATPLEDIFKSVFCLPCLLCMRCMRDTCIPEEKMLRDPRRLYAPGRLYHIVERKPFRLGRFPPVVRTAVPVDGRFEHIVLSCNATSDHAIIWIEREARRAMDLMLEKDRIMEIPAKQRMERQETLAREHSEEHKAALKRAVTLSVPHAYLPSRYGTFDEHEDGDNSHKSTGESSVGSSGKSKTKVSWNELIERLFEKDESGLMLLKESHRDD</sequence>
<dbReference type="Pfam" id="PF01764">
    <property type="entry name" value="Lipase_3"/>
    <property type="match status" value="1"/>
</dbReference>
<reference evidence="2" key="1">
    <citation type="submission" date="2014-09" db="EMBL/GenBank/DDBJ databases">
        <authorList>
            <person name="Mudge J."/>
            <person name="Ramaraj T."/>
            <person name="Lindquist I.E."/>
            <person name="Bharti A.K."/>
            <person name="Sundararajan A."/>
            <person name="Cameron C.T."/>
            <person name="Woodward J.E."/>
            <person name="May G.D."/>
            <person name="Brubaker C."/>
            <person name="Broadhvest J."/>
            <person name="Wilkins T.A."/>
        </authorList>
    </citation>
    <scope>NUCLEOTIDE SEQUENCE</scope>
    <source>
        <strain evidence="2">cv. AKA8401</strain>
    </source>
</reference>
<accession>A0A0B0MXL6</accession>